<evidence type="ECO:0000313" key="1">
    <source>
        <dbReference type="EMBL" id="MBB2177854.1"/>
    </source>
</evidence>
<evidence type="ECO:0000313" key="2">
    <source>
        <dbReference type="Proteomes" id="UP000525623"/>
    </source>
</evidence>
<sequence length="92" mass="9120">MLAADAVMAVSAAFRTEGASCDAWLSSFAAFAVVGNDDCAAAVVGTVPVPPAWLTPPVPPAGDSATVEARICVLPGVCAETAELFWSVAGPG</sequence>
<dbReference type="Proteomes" id="UP000525623">
    <property type="component" value="Unassembled WGS sequence"/>
</dbReference>
<gene>
    <name evidence="1" type="ORF">HLH29_01485</name>
</gene>
<organism evidence="1 2">
    <name type="scientific">Gluconacetobacter tumulicola</name>
    <dbReference type="NCBI Taxonomy" id="1017177"/>
    <lineage>
        <taxon>Bacteria</taxon>
        <taxon>Pseudomonadati</taxon>
        <taxon>Pseudomonadota</taxon>
        <taxon>Alphaproteobacteria</taxon>
        <taxon>Acetobacterales</taxon>
        <taxon>Acetobacteraceae</taxon>
        <taxon>Gluconacetobacter</taxon>
    </lineage>
</organism>
<accession>A0A7W4P5G5</accession>
<proteinExistence type="predicted"/>
<dbReference type="AlphaFoldDB" id="A0A7W4P5G5"/>
<protein>
    <submittedName>
        <fullName evidence="1">Uncharacterized protein</fullName>
    </submittedName>
</protein>
<dbReference type="EMBL" id="JABEQL010000002">
    <property type="protein sequence ID" value="MBB2177854.1"/>
    <property type="molecule type" value="Genomic_DNA"/>
</dbReference>
<reference evidence="1 2" key="1">
    <citation type="submission" date="2020-04" db="EMBL/GenBank/DDBJ databases">
        <title>Description of novel Gluconacetobacter.</title>
        <authorList>
            <person name="Sombolestani A."/>
        </authorList>
    </citation>
    <scope>NUCLEOTIDE SEQUENCE [LARGE SCALE GENOMIC DNA]</scope>
    <source>
        <strain evidence="1 2">LMG 27725</strain>
    </source>
</reference>
<dbReference type="RefSeq" id="WP_182964252.1">
    <property type="nucleotide sequence ID" value="NZ_BAABGC010000008.1"/>
</dbReference>
<name>A0A7W4P5G5_9PROT</name>
<keyword evidence="2" id="KW-1185">Reference proteome</keyword>
<comment type="caution">
    <text evidence="1">The sequence shown here is derived from an EMBL/GenBank/DDBJ whole genome shotgun (WGS) entry which is preliminary data.</text>
</comment>